<dbReference type="GO" id="GO:0051539">
    <property type="term" value="F:4 iron, 4 sulfur cluster binding"/>
    <property type="evidence" value="ECO:0007669"/>
    <property type="project" value="UniProtKB-KW"/>
</dbReference>
<reference evidence="8" key="1">
    <citation type="journal article" date="2020" name="mSystems">
        <title>Genome- and Community-Level Interaction Insights into Carbon Utilization and Element Cycling Functions of Hydrothermarchaeota in Hydrothermal Sediment.</title>
        <authorList>
            <person name="Zhou Z."/>
            <person name="Liu Y."/>
            <person name="Xu W."/>
            <person name="Pan J."/>
            <person name="Luo Z.H."/>
            <person name="Li M."/>
        </authorList>
    </citation>
    <scope>NUCLEOTIDE SEQUENCE [LARGE SCALE GENOMIC DNA]</scope>
    <source>
        <strain evidence="10">SpSt-10</strain>
        <strain evidence="9">SpSt-62</strain>
        <strain evidence="8">SpSt-97</strain>
    </source>
</reference>
<dbReference type="PROSITE" id="PS00198">
    <property type="entry name" value="4FE4S_FER_1"/>
    <property type="match status" value="1"/>
</dbReference>
<dbReference type="EMBL" id="DRUC01000090">
    <property type="protein sequence ID" value="HHF48645.1"/>
    <property type="molecule type" value="Genomic_DNA"/>
</dbReference>
<accession>A0A7C3YH23</accession>
<protein>
    <submittedName>
        <fullName evidence="8">4Fe-4S dicluster domain-containing protein</fullName>
    </submittedName>
</protein>
<dbReference type="EMBL" id="DTPI01000028">
    <property type="protein sequence ID" value="HGE66261.1"/>
    <property type="molecule type" value="Genomic_DNA"/>
</dbReference>
<evidence type="ECO:0000313" key="10">
    <source>
        <dbReference type="EMBL" id="HHF48645.1"/>
    </source>
</evidence>
<evidence type="ECO:0000256" key="1">
    <source>
        <dbReference type="ARBA" id="ARBA00007097"/>
    </source>
</evidence>
<comment type="similarity">
    <text evidence="1">Belongs to the HdrC family.</text>
</comment>
<dbReference type="PROSITE" id="PS51379">
    <property type="entry name" value="4FE4S_FER_2"/>
    <property type="match status" value="2"/>
</dbReference>
<dbReference type="Pfam" id="PF13183">
    <property type="entry name" value="Fer4_8"/>
    <property type="match status" value="1"/>
</dbReference>
<feature type="domain" description="4Fe-4S ferredoxin-type" evidence="7">
    <location>
        <begin position="42"/>
        <end position="74"/>
    </location>
</feature>
<gene>
    <name evidence="10" type="ORF">ENL48_05790</name>
    <name evidence="9" type="ORF">ENT89_07690</name>
    <name evidence="8" type="ORF">ENX77_03940</name>
</gene>
<dbReference type="AlphaFoldDB" id="A0A7C3YH23"/>
<dbReference type="InterPro" id="IPR051460">
    <property type="entry name" value="HdrC_iron-sulfur_subunit"/>
</dbReference>
<name>A0A7C3YH23_9EURY</name>
<keyword evidence="6" id="KW-0411">Iron-sulfur</keyword>
<dbReference type="GO" id="GO:0016491">
    <property type="term" value="F:oxidoreductase activity"/>
    <property type="evidence" value="ECO:0007669"/>
    <property type="project" value="UniProtKB-KW"/>
</dbReference>
<keyword evidence="4" id="KW-0560">Oxidoreductase</keyword>
<sequence length="148" mass="16991">MNDVCTLLNKCIQCGTCIGSCFSGRITALNTRKILMEFIAKGKPIEDSDTIWFCVTCYACQERCPRGIPLVDILLKARRSMIMKRGLPDKLNGIFKFLYEFSAFVPAKEEHIDLRRKFNLELYHSQFVEDAKNEVRSIVEKYIGGLIK</sequence>
<dbReference type="SUPFAM" id="SSF46548">
    <property type="entry name" value="alpha-helical ferredoxin"/>
    <property type="match status" value="1"/>
</dbReference>
<evidence type="ECO:0000256" key="2">
    <source>
        <dbReference type="ARBA" id="ARBA00022485"/>
    </source>
</evidence>
<dbReference type="InterPro" id="IPR009051">
    <property type="entry name" value="Helical_ferredxn"/>
</dbReference>
<dbReference type="PANTHER" id="PTHR43255">
    <property type="entry name" value="IRON-SULFUR-BINDING OXIDOREDUCTASE FADF-RELATED-RELATED"/>
    <property type="match status" value="1"/>
</dbReference>
<evidence type="ECO:0000256" key="6">
    <source>
        <dbReference type="ARBA" id="ARBA00023014"/>
    </source>
</evidence>
<comment type="caution">
    <text evidence="8">The sequence shown here is derived from an EMBL/GenBank/DDBJ whole genome shotgun (WGS) entry which is preliminary data.</text>
</comment>
<proteinExistence type="inferred from homology"/>
<feature type="domain" description="4Fe-4S ferredoxin-type" evidence="7">
    <location>
        <begin position="2"/>
        <end position="31"/>
    </location>
</feature>
<dbReference type="EMBL" id="DTAK01000068">
    <property type="protein sequence ID" value="HGU59996.1"/>
    <property type="molecule type" value="Genomic_DNA"/>
</dbReference>
<dbReference type="InterPro" id="IPR017896">
    <property type="entry name" value="4Fe4S_Fe-S-bd"/>
</dbReference>
<dbReference type="GO" id="GO:0005886">
    <property type="term" value="C:plasma membrane"/>
    <property type="evidence" value="ECO:0007669"/>
    <property type="project" value="TreeGrafter"/>
</dbReference>
<evidence type="ECO:0000256" key="4">
    <source>
        <dbReference type="ARBA" id="ARBA00023002"/>
    </source>
</evidence>
<evidence type="ECO:0000313" key="8">
    <source>
        <dbReference type="EMBL" id="HGE66261.1"/>
    </source>
</evidence>
<dbReference type="PANTHER" id="PTHR43255:SF1">
    <property type="entry name" value="IRON-SULFUR-BINDING OXIDOREDUCTASE FADF-RELATED"/>
    <property type="match status" value="1"/>
</dbReference>
<evidence type="ECO:0000256" key="3">
    <source>
        <dbReference type="ARBA" id="ARBA00022723"/>
    </source>
</evidence>
<evidence type="ECO:0000256" key="5">
    <source>
        <dbReference type="ARBA" id="ARBA00023004"/>
    </source>
</evidence>
<evidence type="ECO:0000313" key="9">
    <source>
        <dbReference type="EMBL" id="HGU59996.1"/>
    </source>
</evidence>
<dbReference type="InterPro" id="IPR017900">
    <property type="entry name" value="4Fe4S_Fe_S_CS"/>
</dbReference>
<evidence type="ECO:0000259" key="7">
    <source>
        <dbReference type="PROSITE" id="PS51379"/>
    </source>
</evidence>
<keyword evidence="2" id="KW-0004">4Fe-4S</keyword>
<keyword evidence="3" id="KW-0479">Metal-binding</keyword>
<dbReference type="Gene3D" id="1.10.1060.10">
    <property type="entry name" value="Alpha-helical ferredoxin"/>
    <property type="match status" value="1"/>
</dbReference>
<organism evidence="8">
    <name type="scientific">Geoglobus ahangari</name>
    <dbReference type="NCBI Taxonomy" id="113653"/>
    <lineage>
        <taxon>Archaea</taxon>
        <taxon>Methanobacteriati</taxon>
        <taxon>Methanobacteriota</taxon>
        <taxon>Archaeoglobi</taxon>
        <taxon>Archaeoglobales</taxon>
        <taxon>Archaeoglobaceae</taxon>
        <taxon>Geoglobus</taxon>
    </lineage>
</organism>
<dbReference type="GO" id="GO:0046872">
    <property type="term" value="F:metal ion binding"/>
    <property type="evidence" value="ECO:0007669"/>
    <property type="project" value="UniProtKB-KW"/>
</dbReference>
<keyword evidence="5" id="KW-0408">Iron</keyword>